<dbReference type="AlphaFoldDB" id="A0A1I0B923"/>
<gene>
    <name evidence="1" type="ORF">SAMN04487998_0978</name>
</gene>
<dbReference type="Proteomes" id="UP000198697">
    <property type="component" value="Unassembled WGS sequence"/>
</dbReference>
<keyword evidence="2" id="KW-1185">Reference proteome</keyword>
<dbReference type="EMBL" id="FOHS01000001">
    <property type="protein sequence ID" value="SET03214.1"/>
    <property type="molecule type" value="Genomic_DNA"/>
</dbReference>
<accession>A0A1I0B923</accession>
<evidence type="ECO:0000313" key="1">
    <source>
        <dbReference type="EMBL" id="SET03214.1"/>
    </source>
</evidence>
<reference evidence="2" key="1">
    <citation type="submission" date="2016-10" db="EMBL/GenBank/DDBJ databases">
        <authorList>
            <person name="Varghese N."/>
            <person name="Submissions S."/>
        </authorList>
    </citation>
    <scope>NUCLEOTIDE SEQUENCE [LARGE SCALE GENOMIC DNA]</scope>
    <source>
        <strain evidence="2">DSM 15310</strain>
    </source>
</reference>
<evidence type="ECO:0000313" key="2">
    <source>
        <dbReference type="Proteomes" id="UP000198697"/>
    </source>
</evidence>
<dbReference type="RefSeq" id="WP_092768855.1">
    <property type="nucleotide sequence ID" value="NZ_FOHS01000001.1"/>
</dbReference>
<protein>
    <submittedName>
        <fullName evidence="1">Uncharacterized protein</fullName>
    </submittedName>
</protein>
<organism evidence="1 2">
    <name type="scientific">Hymenobacter actinosclerus</name>
    <dbReference type="NCBI Taxonomy" id="82805"/>
    <lineage>
        <taxon>Bacteria</taxon>
        <taxon>Pseudomonadati</taxon>
        <taxon>Bacteroidota</taxon>
        <taxon>Cytophagia</taxon>
        <taxon>Cytophagales</taxon>
        <taxon>Hymenobacteraceae</taxon>
        <taxon>Hymenobacter</taxon>
    </lineage>
</organism>
<proteinExistence type="predicted"/>
<sequence length="332" mass="38021">MKRWQIEWITAILVVLALLSTDSRAQSVVLRGTATATGGRSVQIEVNDTLRKIWQAIPDQPVFSQHQKELADQALKQIQTIITTGRYVLATDSAGQFSLTVRLRDSVQFSAYRHFPQRFAVRDLQSQPQIRIQLVPQPCKEYMPCQEDAPATFVFIGRKVRVNRAEQPYYCNRISMDSKFVGRYQVLSNVSGLLPDSVLEFTAYDHYGWPGFSRYETVLLFVSRYCGEYVQQKYMYYPLYKTIDGRWASPVMASDLKHPMAKKAPKPHKIAFAAPVEIDIANFDAEWVKEQYPAPYYRIASGKAIAEYGNFVDELVKIQQQTVLKARGVKLK</sequence>
<name>A0A1I0B923_9BACT</name>
<dbReference type="OrthoDB" id="6023725at2"/>